<protein>
    <submittedName>
        <fullName evidence="2">Uncharacterized protein</fullName>
    </submittedName>
</protein>
<sequence>HCSPEPTGRTWPERGHGHSSSWLPGRCGDFQFGMKLLDDAVRRPAWILALGATFGCRVVRLNRVAFLRARGLRFRHKWACVSRRSGASTSTLAVAKRRHGTECEAEIRMLLLLHLA</sequence>
<comment type="caution">
    <text evidence="2">The sequence shown here is derived from an EMBL/GenBank/DDBJ whole genome shotgun (WGS) entry which is preliminary data.</text>
</comment>
<evidence type="ECO:0000313" key="3">
    <source>
        <dbReference type="Proteomes" id="UP000784294"/>
    </source>
</evidence>
<proteinExistence type="predicted"/>
<evidence type="ECO:0000256" key="1">
    <source>
        <dbReference type="SAM" id="MobiDB-lite"/>
    </source>
</evidence>
<accession>A0A3S5C576</accession>
<name>A0A3S5C576_9PLAT</name>
<reference evidence="2" key="1">
    <citation type="submission" date="2018-11" db="EMBL/GenBank/DDBJ databases">
        <authorList>
            <consortium name="Pathogen Informatics"/>
        </authorList>
    </citation>
    <scope>NUCLEOTIDE SEQUENCE</scope>
</reference>
<gene>
    <name evidence="2" type="ORF">PXEA_LOCUS29602</name>
</gene>
<feature type="non-terminal residue" evidence="2">
    <location>
        <position position="1"/>
    </location>
</feature>
<dbReference type="AlphaFoldDB" id="A0A3S5C576"/>
<evidence type="ECO:0000313" key="2">
    <source>
        <dbReference type="EMBL" id="VEL36162.1"/>
    </source>
</evidence>
<dbReference type="EMBL" id="CAAALY010251557">
    <property type="protein sequence ID" value="VEL36162.1"/>
    <property type="molecule type" value="Genomic_DNA"/>
</dbReference>
<keyword evidence="3" id="KW-1185">Reference proteome</keyword>
<dbReference type="Proteomes" id="UP000784294">
    <property type="component" value="Unassembled WGS sequence"/>
</dbReference>
<feature type="region of interest" description="Disordered" evidence="1">
    <location>
        <begin position="1"/>
        <end position="21"/>
    </location>
</feature>
<organism evidence="2 3">
    <name type="scientific">Protopolystoma xenopodis</name>
    <dbReference type="NCBI Taxonomy" id="117903"/>
    <lineage>
        <taxon>Eukaryota</taxon>
        <taxon>Metazoa</taxon>
        <taxon>Spiralia</taxon>
        <taxon>Lophotrochozoa</taxon>
        <taxon>Platyhelminthes</taxon>
        <taxon>Monogenea</taxon>
        <taxon>Polyopisthocotylea</taxon>
        <taxon>Polystomatidea</taxon>
        <taxon>Polystomatidae</taxon>
        <taxon>Protopolystoma</taxon>
    </lineage>
</organism>